<feature type="chain" id="PRO_5021878552" evidence="2">
    <location>
        <begin position="27"/>
        <end position="431"/>
    </location>
</feature>
<dbReference type="CDD" id="cd01834">
    <property type="entry name" value="SGNH_hydrolase_like_2"/>
    <property type="match status" value="1"/>
</dbReference>
<dbReference type="Proteomes" id="UP000317093">
    <property type="component" value="Chromosome"/>
</dbReference>
<dbReference type="InterPro" id="IPR051532">
    <property type="entry name" value="Ester_Hydrolysis_Enzymes"/>
</dbReference>
<feature type="region of interest" description="Disordered" evidence="1">
    <location>
        <begin position="381"/>
        <end position="413"/>
    </location>
</feature>
<dbReference type="SUPFAM" id="SSF52266">
    <property type="entry name" value="SGNH hydrolase"/>
    <property type="match status" value="1"/>
</dbReference>
<feature type="domain" description="SGNH hydrolase-type esterase" evidence="3">
    <location>
        <begin position="40"/>
        <end position="240"/>
    </location>
</feature>
<evidence type="ECO:0000256" key="2">
    <source>
        <dbReference type="SAM" id="SignalP"/>
    </source>
</evidence>
<evidence type="ECO:0000313" key="5">
    <source>
        <dbReference type="Proteomes" id="UP000317093"/>
    </source>
</evidence>
<proteinExistence type="predicted"/>
<gene>
    <name evidence="4" type="ORF">Pan216_57280</name>
</gene>
<name>A0A518BCX9_9BACT</name>
<dbReference type="InterPro" id="IPR013830">
    <property type="entry name" value="SGNH_hydro"/>
</dbReference>
<dbReference type="KEGG" id="knv:Pan216_57280"/>
<reference evidence="4 5" key="1">
    <citation type="submission" date="2019-02" db="EMBL/GenBank/DDBJ databases">
        <title>Deep-cultivation of Planctomycetes and their phenomic and genomic characterization uncovers novel biology.</title>
        <authorList>
            <person name="Wiegand S."/>
            <person name="Jogler M."/>
            <person name="Boedeker C."/>
            <person name="Pinto D."/>
            <person name="Vollmers J."/>
            <person name="Rivas-Marin E."/>
            <person name="Kohn T."/>
            <person name="Peeters S.H."/>
            <person name="Heuer A."/>
            <person name="Rast P."/>
            <person name="Oberbeckmann S."/>
            <person name="Bunk B."/>
            <person name="Jeske O."/>
            <person name="Meyerdierks A."/>
            <person name="Storesund J.E."/>
            <person name="Kallscheuer N."/>
            <person name="Luecker S."/>
            <person name="Lage O.M."/>
            <person name="Pohl T."/>
            <person name="Merkel B.J."/>
            <person name="Hornburger P."/>
            <person name="Mueller R.-W."/>
            <person name="Bruemmer F."/>
            <person name="Labrenz M."/>
            <person name="Spormann A.M."/>
            <person name="Op den Camp H."/>
            <person name="Overmann J."/>
            <person name="Amann R."/>
            <person name="Jetten M.S.M."/>
            <person name="Mascher T."/>
            <person name="Medema M.H."/>
            <person name="Devos D.P."/>
            <person name="Kaster A.-K."/>
            <person name="Ovreas L."/>
            <person name="Rohde M."/>
            <person name="Galperin M.Y."/>
            <person name="Jogler C."/>
        </authorList>
    </citation>
    <scope>NUCLEOTIDE SEQUENCE [LARGE SCALE GENOMIC DNA]</scope>
    <source>
        <strain evidence="4 5">Pan216</strain>
    </source>
</reference>
<dbReference type="Pfam" id="PF13472">
    <property type="entry name" value="Lipase_GDSL_2"/>
    <property type="match status" value="1"/>
</dbReference>
<keyword evidence="2" id="KW-0732">Signal</keyword>
<dbReference type="EMBL" id="CP036279">
    <property type="protein sequence ID" value="QDU64835.1"/>
    <property type="molecule type" value="Genomic_DNA"/>
</dbReference>
<dbReference type="PANTHER" id="PTHR30383">
    <property type="entry name" value="THIOESTERASE 1/PROTEASE 1/LYSOPHOSPHOLIPASE L1"/>
    <property type="match status" value="1"/>
</dbReference>
<organism evidence="4 5">
    <name type="scientific">Kolteria novifilia</name>
    <dbReference type="NCBI Taxonomy" id="2527975"/>
    <lineage>
        <taxon>Bacteria</taxon>
        <taxon>Pseudomonadati</taxon>
        <taxon>Planctomycetota</taxon>
        <taxon>Planctomycetia</taxon>
        <taxon>Kolteriales</taxon>
        <taxon>Kolteriaceae</taxon>
        <taxon>Kolteria</taxon>
    </lineage>
</organism>
<dbReference type="Gene3D" id="3.40.50.1110">
    <property type="entry name" value="SGNH hydrolase"/>
    <property type="match status" value="1"/>
</dbReference>
<dbReference type="InterPro" id="IPR036514">
    <property type="entry name" value="SGNH_hydro_sf"/>
</dbReference>
<dbReference type="PANTHER" id="PTHR30383:SF5">
    <property type="entry name" value="SGNH HYDROLASE-TYPE ESTERASE DOMAIN-CONTAINING PROTEIN"/>
    <property type="match status" value="1"/>
</dbReference>
<feature type="signal peptide" evidence="2">
    <location>
        <begin position="1"/>
        <end position="26"/>
    </location>
</feature>
<dbReference type="OrthoDB" id="9794725at2"/>
<protein>
    <submittedName>
        <fullName evidence="4">GDSL-like Lipase/Acylhydrolase</fullName>
    </submittedName>
</protein>
<dbReference type="AlphaFoldDB" id="A0A518BCX9"/>
<dbReference type="RefSeq" id="WP_145263310.1">
    <property type="nucleotide sequence ID" value="NZ_CP036279.1"/>
</dbReference>
<evidence type="ECO:0000256" key="1">
    <source>
        <dbReference type="SAM" id="MobiDB-lite"/>
    </source>
</evidence>
<sequence precursor="true">MHTLRTRLTLLAALATLALLAENANAQRPFALKDGETIVFVGDSITQGGDYIGMVEDYLVTRFPDQKFRVINTGLSSETVSGTTEPDHDPPRPCLHDRFDRDVAPLKPDVMIACYGMNDGNYHPFSEERFLKYQAGVRRLIDRAEELGARLIILTPPPYDPYRRKLSDAEVVHYGYKFPAVDYDDVLERYGHWLIGLRGEGYTVGDVGTTMRDHLARQRAKKVSYTLARDGVHPQATGHWLMAQALLQALNAPGRSGECSINAKSLTADKGEVSGLKKLDGGGVAFSWMCPIPMGIDPRVEAEAVQLEEVHDRFNKTLLRVRGLAEGKYDVLVDGKRALRTDAMALGRGVNLTTTKDFPPMKRAAEVYQLISKRRKKISGDWRKSRGIDDPSGAASVDALEKAEQETASQLEEARSLAQPLKIDVEVVPAK</sequence>
<keyword evidence="5" id="KW-1185">Reference proteome</keyword>
<dbReference type="GO" id="GO:0004622">
    <property type="term" value="F:phosphatidylcholine lysophospholipase activity"/>
    <property type="evidence" value="ECO:0007669"/>
    <property type="project" value="TreeGrafter"/>
</dbReference>
<evidence type="ECO:0000259" key="3">
    <source>
        <dbReference type="Pfam" id="PF13472"/>
    </source>
</evidence>
<accession>A0A518BCX9</accession>
<keyword evidence="4" id="KW-0378">Hydrolase</keyword>
<evidence type="ECO:0000313" key="4">
    <source>
        <dbReference type="EMBL" id="QDU64835.1"/>
    </source>
</evidence>